<reference evidence="1 2" key="1">
    <citation type="journal article" date="2022" name="Hortic Res">
        <title>A haplotype resolved chromosomal level avocado genome allows analysis of novel avocado genes.</title>
        <authorList>
            <person name="Nath O."/>
            <person name="Fletcher S.J."/>
            <person name="Hayward A."/>
            <person name="Shaw L.M."/>
            <person name="Masouleh A.K."/>
            <person name="Furtado A."/>
            <person name="Henry R.J."/>
            <person name="Mitter N."/>
        </authorList>
    </citation>
    <scope>NUCLEOTIDE SEQUENCE [LARGE SCALE GENOMIC DNA]</scope>
    <source>
        <strain evidence="2">cv. Hass</strain>
    </source>
</reference>
<dbReference type="EMBL" id="CM056810">
    <property type="protein sequence ID" value="KAJ8643750.1"/>
    <property type="molecule type" value="Genomic_DNA"/>
</dbReference>
<proteinExistence type="predicted"/>
<evidence type="ECO:0000313" key="2">
    <source>
        <dbReference type="Proteomes" id="UP001234297"/>
    </source>
</evidence>
<name>A0ACC2MDH1_PERAE</name>
<evidence type="ECO:0000313" key="1">
    <source>
        <dbReference type="EMBL" id="KAJ8643750.1"/>
    </source>
</evidence>
<comment type="caution">
    <text evidence="1">The sequence shown here is derived from an EMBL/GenBank/DDBJ whole genome shotgun (WGS) entry which is preliminary data.</text>
</comment>
<protein>
    <submittedName>
        <fullName evidence="1">Uncharacterized protein</fullName>
    </submittedName>
</protein>
<gene>
    <name evidence="1" type="ORF">MRB53_005498</name>
</gene>
<accession>A0ACC2MDH1</accession>
<keyword evidence="2" id="KW-1185">Reference proteome</keyword>
<dbReference type="Proteomes" id="UP001234297">
    <property type="component" value="Chromosome 2"/>
</dbReference>
<organism evidence="1 2">
    <name type="scientific">Persea americana</name>
    <name type="common">Avocado</name>
    <dbReference type="NCBI Taxonomy" id="3435"/>
    <lineage>
        <taxon>Eukaryota</taxon>
        <taxon>Viridiplantae</taxon>
        <taxon>Streptophyta</taxon>
        <taxon>Embryophyta</taxon>
        <taxon>Tracheophyta</taxon>
        <taxon>Spermatophyta</taxon>
        <taxon>Magnoliopsida</taxon>
        <taxon>Magnoliidae</taxon>
        <taxon>Laurales</taxon>
        <taxon>Lauraceae</taxon>
        <taxon>Persea</taxon>
    </lineage>
</organism>
<sequence>MLEAHVLHLLRKYLGEYVQGLSTEALRISVWKGDVVLKDLRLKAEALNSLKLPVTVKAGFVGTVTLKVPWKRLGKEPVIVLIDQVFVLAHPSPDGHTLKEEDREKLFEAKLQQIEEAESATLEAKSKRIKLGNPPGGNSWLGSLIGTIIGNLKITISNVHIRYEDSMSNPGHPFCSGVTLAKLAAVTMDEQGNETFVTSGALDKLRKEIMREIVGSTDLMLAVYHDSDGSPWRLDKEWEVLSPKEWIEIFEDGINEPSTDGAMTSVWALNRKYLLSPINGLLKYHRLGKLERKDPEIPFENASLVLSDVNLTISEAQYHDGIKLLEVFSRYRTRVDVSHLRPTVPISEDPYLWWCFASHAGLQQKKLCFRFSWERIRHLCQLRRRYIQLYANSLQQLSVVDGSGMREIEKYLDPEVIILWRLLAHAKVESVKSVEVAQQRGRMKNSWWSFGWLTSSENIPVVNDSEELQLVEEKTLTKEEWHEINKLLSYQPEEESTLLSGKDMQHMIQYLVNVSIGHAAARIISISQTEIICGRFEQLQFTTKLYHRSVHCDISLRFCGFSALEGSLAESVSSGTKVNALEASFVHSPIGENVDWWLSATIAPCHVTIFFSYMEPLQVWMESYNRFLEFVKRSNAVSPTVALETATALQMKIEQVTRRAQEQFQMVLEEKSRFMLDIDLDAPKVRIPMKSSGSSICHGNFLLDFGHFTLHTIEGQCDEQRQSLYSRFCITGRDIAAFFLEGGSDVGNETSLSYIFNRQTSSSPISDDVYHFYSVIDRCGMSVIVDQIKIPHPRYPSTRVSVQVPNLGVHFSPERHCRIMDLLAILQSTTKSSDLGAIEVPQTGSASWHPADLATDARILVWRGIGNSIAEWKPCFLALSGLYLYVSESEVSQNYQRCSSMAGRHVFEVSPTSIGGSLFSVAVCFRGDDIQKALESSNTLIIEFRDAEEKSLWFKGLTQATYKASASSSLDIGEQSSNSSSEFGGPRVINEVADLIVHGALLETKLFIYGKIGEGMRETLDETLILELHAGGGKVNLVSLGGELTIKMKLHSLKIKDELHDRFSLSPQYLACSVLKDGTDACSLTCDPVGGELRSIGLEEEDIFNDAMSDFTTTPTHSFYSQALDMPFNTRRSTSDVPECSVTVDIADALLYDKELEKGKCLTSEIFYEAQNNDMSDFVVVTFLTRHPGSSHYDGVDTQMNIRMSNLDFFCNRPTLVALIEFGIDLGTVKSALSSTNEMNSPNQMSTEGKEKAEENEHDFVKGLLGYGKGRAIFHLNMDVDSVCVYLSKEDGSQLAMLVQERFQLDLKVHPTSLSIDGTLGNLRLCDMSLGQDHCWGWLCDIQNQGIESLIKFTFQSYSADDDDYEGHDYSLCGRLSAVRIVFLYKFVQEITAYFMELATPRAEEAISLVDKVGGFEWLIQKYEIEGASALKLDLSLDTPIIIVPRNSMSKDFMQLDLGQLQVRNTFSWHGCEDEDPSAIHLDILLAEIHGINMAVGVDGTMGRPMICEGQGFQILVRRTLRDIFRRVPTITLEVKVGLLHGVMSDKEYSIILDCAFMNISEEPRIPPSFRCNTSQTIESIRMLAVKVNQHSQNFLSHTVFVAAVEVNYALLELCNRIDEESPLAHIVLEGLWVSYRTTSFFEKDIYVTIPRFSVLDIRPDTKPEMRLMLGSVVSKQGLCGISGSNGNILTPFSDDISVRKNLESAATDADAPNLTMLLMDYRVGTSSQSFAIRIQQPRVLVVLDFLLAVCEFFVPSLGTITGREETLDPKNDPISRNNNIVLSSRIYRQKDDLVHLSPKSQLIADAFDVDEFTYDGCGGTICLSEDIDLEDVSSSKTQPIIIIGRGKKLQFKNVKIENAALLSKCTYLSNDSCYSVAVEDGVDIYSSEVSSSEIDLESHDSLEGCASPLASPSDTCSDVNPKQSFTFEAQVVSPEFTFYDSTKHSLDHSLHGEKLLRAKLDLTIMYASKESDTWIRALVKDLTIEAGSGHVILDPVDISGGYTSVKEKTSISITSTDICIHLSLSVISLALHLQNQATEALQFGNASPLVSCTNFDRVWTSQKGNRAGDNLTIWRPQAPSNYAILGDCVTSRHVPPSQAVMAVSNAYGRVRKPLGFQLLCFFSSFQDLEEDGIQCGINDDCSLWMPIAPPGYSTLDCIFSVAPNARRTGGATSHKSNQPCRLTFFSAATLLTGFSIWRLDNAVGSFYAHAAVEVPPDISSCDLHQILFRSPGLNTSSMYNATSNPSVSSDCKSQEQSNHISSSPALDVVRTSSRASDCISTPHFERIWWDKGSDLRRPVSIWRPLPRSGFSILGDCIIEGLEPPSLGLLFKCDGSGISAKPLQFTNVAHIVGKGHEEAFFWYPIAPPGYAPLGCIVSGTAELPSLDSFCCPRIDLVSQANISELPISRSSTSRGSPCWSIWKVENQAGTFLARSDLKKPSNRLAYSIGDYVKPKARENVSAEMKLECFSLSILDSLSGMMTPLFNTTITNINLATHGQLESMNAVLISSVAASTFNPQLEAWEPLLEPFNGIFKFETYDSDEPLRTRVGKRIRVAATSTVNLNISAANLETFAESIVSWGRLEEIDQKSVKANEEPSNHLKNSNDTALSALEEDDFQKVIVENKLGCDIYLKKFEQDLETIKLLQHEGHVSAWIPPPLFSDRLNVGTGSREARFYVAVQIFESRGLPILDDGNNHDFFCALRLAIDGQPSYQQKLLPQSARTRCVKPLVSKANGLSEGTVKWNELFIFEIPRKESVNLEVEVTNLALKVGKGEVIGAFSITIGNRSGPLKRAASASMLYKPVDVHSLFSYPLRGRGQSTADDGKQDCGSLLISTFYFEKKSIVNYKKEIENLKAIDKDVGFWVGLHPEGPWESFRSLLPLSVVPRTLNNNFFALEVLMKNGKKHAIFRTLAAVVNDSDVPLEVSVCPQCMLDSLTNPASETKGHTTVTEEIFENQWYQPISGWGNKWPGLLGNDPSHWSTRDFSYSSKDFFEPPLPPGWKWTSAWTIEKFQFVDSDGWAYGTDFQSLKWPPNSTKVRTKSALDFVRRRHWTRTRQKAPDESNNSMRNVFAIIKPSESAVLPWRSTATDADLCLQVRPYIENAEGLYTWSCIATVGSGYVSGNDQPFSEQGSLSRQNTIKTGNRTQPSSMLKLNQLEKKDLLLYCNPNNGTRQYFWLSVETDVSVYHTEQNSPVYDWKISISSPLKIENRLPCQAEYSIWEKTRGHRIERQHGIMSSCGSAFIYSVDVRNSLYLTLFVQGGWILEKDAAPILDLSASDNVSSFWMVHQQSYRRLRVSIERDLGGTKAASKTIRLFVPYWIVNDTALRLAYQVVEIEPGGNADVDFLLPSRTVKSSKQALKHPSNSTDERNQGLRKTIQILEVIEDLYPTPCMLSPQDYISRNGILPFQSQNGAFLSPRVGIAVAIRHSDHYSPGISLFELENKERIYVKAFNSNGTYYKLSALLSMASNRTKVVHFQPQTVFINKVGCSLSLQQCDTQTVELFHPTDPPKMFLWQSTSKSELLKLQLDGFGWSTPFSIENEGMMCVSLKKDVGIEQMNIRVEVRSGVKNSCYEVIFRLASFSSPYRIENLSMFFSIRFRQVDRTDDSWQYLPPNAAASFFWEDLGRQRLLEVIVDGTDPSKSQKYNIDGVFDHHPLYVSGEPVKALHVTVLKEGRMHVVKISDWMPARESVAIASRRSSFTSSQSSENDLRLSASASDGEFHAIIEFSELGISIIDHTPEEILYLSISNLLLSYSTGLGAGISRVKMRMLGIQLDNQLPLTPMPVLFRPQRLSGQLDYILKLSVTMQSNGSLDVCVYPYVGFMGPENSAFLINIHEPIIWRLHEMIQQVNSSRVFGATAQTTAASVDPIIQIGLLNISEIRFKVSLAMSPTQRPIGVLGFWLSLMTALGNTEHMAVQINQRYHEDICMRQSTLITTAIENIRKDLLSHPLQLLSGVDILSNASSALGHISKGVAALSMDKKFIKNRHRQGSKSVEDISDVIREGGGALAKGLFRGVTGILTKPLEGAKSSGVEGFVQGVGKGIIGAAAQPVSGVLDLLSKTTEGANAVRMKIASALMSEEQLLRRRLPRVISGDNLLCPYDEYKAQGQVMLQLAESGTFFGQVDLFKVRGKFALTDAYENHFLLPKGKIIVVTHRRVLMLQQPLSIMSQRKFNPARDRCSVMWDVLWGNLVKMEMTRRKKDQPGSSPSQLIFYVQNRPMESKESTRVIKCIHESPQAFEIYASIEQAMIAYGPKHLKEVQENKMPKPYLPWGTDSQVAPKESNIWGSQEVPVAVPLYKNFGTVVSYQSFAGTRYAACQKVVALDIFISVQSCERDGEWKK</sequence>